<dbReference type="WBParaSite" id="ALUE_0002194301-mRNA-1">
    <property type="protein sequence ID" value="ALUE_0002194301-mRNA-1"/>
    <property type="gene ID" value="ALUE_0002194301"/>
</dbReference>
<keyword evidence="1" id="KW-0732">Signal</keyword>
<name>A0A0M3IT65_ASCLU</name>
<proteinExistence type="predicted"/>
<accession>A0A0M3IT65</accession>
<reference evidence="3" key="1">
    <citation type="submission" date="2017-02" db="UniProtKB">
        <authorList>
            <consortium name="WormBaseParasite"/>
        </authorList>
    </citation>
    <scope>IDENTIFICATION</scope>
</reference>
<protein>
    <submittedName>
        <fullName evidence="3">Secreted protein</fullName>
    </submittedName>
</protein>
<sequence>MGLQYPCFLLSAHFLLITSTKSLPKKKTSARKKTFNYKIYNTFFYRKCESPHPHLHLQQPPTRKSVLSSTTINYSNLETSVKSGNIRQLLRNRKVTKKRLKQHSTIASYICYKTNKTRMTSKPYTSNFYIILKKKSSAKALKRGNREDQNPLK</sequence>
<evidence type="ECO:0000313" key="2">
    <source>
        <dbReference type="Proteomes" id="UP000036681"/>
    </source>
</evidence>
<evidence type="ECO:0000256" key="1">
    <source>
        <dbReference type="SAM" id="SignalP"/>
    </source>
</evidence>
<dbReference type="AlphaFoldDB" id="A0A0M3IT65"/>
<evidence type="ECO:0000313" key="3">
    <source>
        <dbReference type="WBParaSite" id="ALUE_0002194301-mRNA-1"/>
    </source>
</evidence>
<keyword evidence="2" id="KW-1185">Reference proteome</keyword>
<feature type="chain" id="PRO_5005657476" evidence="1">
    <location>
        <begin position="23"/>
        <end position="153"/>
    </location>
</feature>
<feature type="signal peptide" evidence="1">
    <location>
        <begin position="1"/>
        <end position="22"/>
    </location>
</feature>
<organism evidence="2 3">
    <name type="scientific">Ascaris lumbricoides</name>
    <name type="common">Giant roundworm</name>
    <dbReference type="NCBI Taxonomy" id="6252"/>
    <lineage>
        <taxon>Eukaryota</taxon>
        <taxon>Metazoa</taxon>
        <taxon>Ecdysozoa</taxon>
        <taxon>Nematoda</taxon>
        <taxon>Chromadorea</taxon>
        <taxon>Rhabditida</taxon>
        <taxon>Spirurina</taxon>
        <taxon>Ascaridomorpha</taxon>
        <taxon>Ascaridoidea</taxon>
        <taxon>Ascarididae</taxon>
        <taxon>Ascaris</taxon>
    </lineage>
</organism>
<dbReference type="Proteomes" id="UP000036681">
    <property type="component" value="Unplaced"/>
</dbReference>